<feature type="compositionally biased region" description="Basic and acidic residues" evidence="7">
    <location>
        <begin position="237"/>
        <end position="248"/>
    </location>
</feature>
<dbReference type="GO" id="GO:0008270">
    <property type="term" value="F:zinc ion binding"/>
    <property type="evidence" value="ECO:0007669"/>
    <property type="project" value="UniProtKB-KW"/>
</dbReference>
<dbReference type="GO" id="GO:0005634">
    <property type="term" value="C:nucleus"/>
    <property type="evidence" value="ECO:0007669"/>
    <property type="project" value="UniProtKB-SubCell"/>
</dbReference>
<dbReference type="SMART" id="SM00249">
    <property type="entry name" value="PHD"/>
    <property type="match status" value="3"/>
</dbReference>
<dbReference type="PROSITE" id="PS50016">
    <property type="entry name" value="ZF_PHD_2"/>
    <property type="match status" value="1"/>
</dbReference>
<comment type="subcellular location">
    <subcellularLocation>
        <location evidence="1">Nucleus</location>
    </subcellularLocation>
</comment>
<dbReference type="InterPro" id="IPR019787">
    <property type="entry name" value="Znf_PHD-finger"/>
</dbReference>
<evidence type="ECO:0000256" key="1">
    <source>
        <dbReference type="ARBA" id="ARBA00004123"/>
    </source>
</evidence>
<keyword evidence="11" id="KW-1185">Reference proteome</keyword>
<dbReference type="Gramene" id="Kaladp0064s0084.1.v1.1">
    <property type="protein sequence ID" value="Kaladp0064s0084.1.v1.1"/>
    <property type="gene ID" value="Kaladp0064s0084.v1.1"/>
</dbReference>
<feature type="region of interest" description="Disordered" evidence="7">
    <location>
        <begin position="1634"/>
        <end position="1656"/>
    </location>
</feature>
<sequence>MEMEQLLGKTVNGPGHTLSSGIFTSYDAASDSHHGTYQLADLLDQHRPADAAMIQSKPRHRGRTAKSGRPHHRGTPDSGDVDCEGSERRECGSRFVDNCASAAAVRSVEGLEESRDSVFEVPVDYGSVERRKFGFDLNLAADDSLDDLPVEPRGRFDLNLGCDQLMDVAVDSAQDHYLTGDCSTGGVGEAAKFKKVKIGSPIGNSVLPEVAREGEEHGFSREINTKSSLTVSNARDISSHEDRLKEASSPDVTLANDHHTKYSGAYQSGTRGRRKRKASDTVTPISEPALRRSARKTGAAFSGSTVTSVYMFDSTDQNLSKRKAASLLHVIDMSSSNVAPNFTEQGSPCEEFEDINPPPIKLQLPESSQNLNLDGISMLDLISIYSFIRSFSTILFLSPFQLEDFCAALKCKSPTSLFDQTHVALLQTLRKHLQFLSSEGSRPASDCLRSLNWDFLDPITWPLFIAEYLLIMKPDFDLRRLNLTGIEYYKQPESLKVDVLRILCDDLVDTECIRAEINRRSLVDEHEADPGVTIIRDSKRRRANMDLCNDSNLTGEVMDEAKDWNSDECCLCKVDGSLICCDGCPAAYHARCVGVTSDLLPEGEWYCPECNMDRDKSWKKHRVSLRGAESLGVDPDGRMYFGSCDCLLVLDSHEDKSAISYYCRNDLDAVIQVLKSSDIRYSGILNAISQHWGISVHQTEKKTGLSSRNLMVLMSEEDFLHSHQPLESSEVCSDRVAIADGRNEEDICNTNIVRDHMKMVYQITSSEGSADTSHVQATMILQSSENSRGDLSEGPAGVSNPKPELPENLTSVRVPLMNDTLHMKVEQNSDSPAHAYPSGVFNIVPRNPSKDQKVIYSNYYSLAQVASSVAEDLFGKCSKKTNKQFLKSNEGSVSSQLKAIIKKCSRFCWYSIRHLKFNARTEKCGWCYCCKVPDVDMDCLFKLYYSCPARKNLESQAIDHPSKWVGKGHLVDIIYYVLFIESRLQGLLLGPWLNPQHSAKWSRSILRSSDLASVKDALLLLESNLHHLVFSVEWSNDMDSAHTLGSASYAVTSSSCLGLKHGVSRKRGRSQHADSELLPTSNAANDLDFFWWRGGRASRRLFNWKVLPHSLASKAARLAGGHKIPGIYYPEASEFAKRRKNSVWRAAVENSSSVEQIAYLIRELDSNIKWDDIENTNPFTKIDKKLTKACRLFKKVIIRRKKLEGTLVKYLLDFGKRRVIPEIVVTHGYIFEESASERKKYWLEESLVPMHMMKSFEENRICRKNYKMKSGKLVDVKLKKGCYRPRDFSYLFSRAEKSENCECGHCKKSVPIRESVRCQFCEDYFHKRHVRRFKEKDLAGDKYSCFKCHQDNRTKVETKKDSVRTLRSKGKKVTVTSKPVPQGKIRKCSRVAAATKSLGNEAVMQIPLRRSSRKMKFKFAPVKRKKRSPRKTKLVPVCKQKAAGRKRGRSAMAKKTKPRKVEDITPRKKRTQVHHSYWLNGLNLVKKPDDQRVVKFRREKLHVPSEDLNVILNQPVCTICSKFTSQLIYICCEVCEDWFHGRAFGVDADNVNYIIGFRCHSCCKRNPPVCPVLLERNLDGTGVLNKNKYSSGKGRSPSLEQLNVESLGDCLLYDPISEVVSNERESAMWNPDQIHHSEASPRTEIEGTADGTVSDPHIDMERVLPTEIREHHTEKGCAALVKIYSLSPDPASTAETNLGKLGQCDRVAETGASGVPESSEIL</sequence>
<evidence type="ECO:0000256" key="5">
    <source>
        <dbReference type="ARBA" id="ARBA00023242"/>
    </source>
</evidence>
<evidence type="ECO:0000259" key="8">
    <source>
        <dbReference type="PROSITE" id="PS50016"/>
    </source>
</evidence>
<dbReference type="InterPro" id="IPR019786">
    <property type="entry name" value="Zinc_finger_PHD-type_CS"/>
</dbReference>
<feature type="region of interest" description="Disordered" evidence="7">
    <location>
        <begin position="1443"/>
        <end position="1467"/>
    </location>
</feature>
<evidence type="ECO:0000256" key="6">
    <source>
        <dbReference type="PROSITE-ProRule" id="PRU00146"/>
    </source>
</evidence>
<reference evidence="10" key="1">
    <citation type="submission" date="2021-01" db="UniProtKB">
        <authorList>
            <consortium name="EnsemblPlants"/>
        </authorList>
    </citation>
    <scope>IDENTIFICATION</scope>
</reference>
<feature type="compositionally biased region" description="Basic residues" evidence="7">
    <location>
        <begin position="57"/>
        <end position="73"/>
    </location>
</feature>
<dbReference type="SMART" id="SM00571">
    <property type="entry name" value="DDT"/>
    <property type="match status" value="1"/>
</dbReference>
<dbReference type="Gramene" id="Kaladp0064s0084.3.v1.1">
    <property type="protein sequence ID" value="Kaladp0064s0084.3.v1.1"/>
    <property type="gene ID" value="Kaladp0064s0084.v1.1"/>
</dbReference>
<keyword evidence="5" id="KW-0539">Nucleus</keyword>
<dbReference type="Gene3D" id="3.30.40.10">
    <property type="entry name" value="Zinc/RING finger domain, C3HC4 (zinc finger)"/>
    <property type="match status" value="2"/>
</dbReference>
<evidence type="ECO:0000256" key="3">
    <source>
        <dbReference type="ARBA" id="ARBA00022771"/>
    </source>
</evidence>
<dbReference type="PROSITE" id="PS50827">
    <property type="entry name" value="DDT"/>
    <property type="match status" value="1"/>
</dbReference>
<dbReference type="Proteomes" id="UP000594263">
    <property type="component" value="Unplaced"/>
</dbReference>
<feature type="region of interest" description="Disordered" evidence="7">
    <location>
        <begin position="234"/>
        <end position="297"/>
    </location>
</feature>
<keyword evidence="2" id="KW-0479">Metal-binding</keyword>
<name>A0A7N0UEK8_KALFE</name>
<dbReference type="InterPro" id="IPR011011">
    <property type="entry name" value="Znf_FYVE_PHD"/>
</dbReference>
<dbReference type="Pfam" id="PF24294">
    <property type="entry name" value="Chromo_PTM"/>
    <property type="match status" value="1"/>
</dbReference>
<dbReference type="EnsemblPlants" id="Kaladp0064s0084.2.v1.1">
    <property type="protein sequence ID" value="Kaladp0064s0084.2.v1.1"/>
    <property type="gene ID" value="Kaladp0064s0084.v1.1"/>
</dbReference>
<dbReference type="PROSITE" id="PS01359">
    <property type="entry name" value="ZF_PHD_1"/>
    <property type="match status" value="1"/>
</dbReference>
<dbReference type="InterPro" id="IPR018501">
    <property type="entry name" value="DDT_dom"/>
</dbReference>
<evidence type="ECO:0000256" key="4">
    <source>
        <dbReference type="ARBA" id="ARBA00022833"/>
    </source>
</evidence>
<feature type="domain" description="PHD-type" evidence="8">
    <location>
        <begin position="566"/>
        <end position="613"/>
    </location>
</feature>
<protein>
    <submittedName>
        <fullName evidence="10">Uncharacterized protein</fullName>
    </submittedName>
</protein>
<proteinExistence type="predicted"/>
<feature type="region of interest" description="Disordered" evidence="7">
    <location>
        <begin position="53"/>
        <end position="86"/>
    </location>
</feature>
<dbReference type="Gramene" id="Kaladp0064s0084.2.v1.1">
    <property type="protein sequence ID" value="Kaladp0064s0084.2.v1.1"/>
    <property type="gene ID" value="Kaladp0064s0084.v1.1"/>
</dbReference>
<evidence type="ECO:0000256" key="2">
    <source>
        <dbReference type="ARBA" id="ARBA00022723"/>
    </source>
</evidence>
<evidence type="ECO:0000313" key="11">
    <source>
        <dbReference type="Proteomes" id="UP000594263"/>
    </source>
</evidence>
<dbReference type="Pfam" id="PF02791">
    <property type="entry name" value="DDT"/>
    <property type="match status" value="1"/>
</dbReference>
<accession>A0A7N0UEK8</accession>
<feature type="compositionally biased region" description="Basic residues" evidence="7">
    <location>
        <begin position="1443"/>
        <end position="1458"/>
    </location>
</feature>
<keyword evidence="4" id="KW-0862">Zinc</keyword>
<dbReference type="InterPro" id="IPR001965">
    <property type="entry name" value="Znf_PHD"/>
</dbReference>
<evidence type="ECO:0000256" key="7">
    <source>
        <dbReference type="SAM" id="MobiDB-lite"/>
    </source>
</evidence>
<feature type="domain" description="DDT" evidence="9">
    <location>
        <begin position="375"/>
        <end position="435"/>
    </location>
</feature>
<dbReference type="EnsemblPlants" id="Kaladp0064s0084.3.v1.1">
    <property type="protein sequence ID" value="Kaladp0064s0084.3.v1.1"/>
    <property type="gene ID" value="Kaladp0064s0084.v1.1"/>
</dbReference>
<dbReference type="EnsemblPlants" id="Kaladp0064s0084.1.v1.1">
    <property type="protein sequence ID" value="Kaladp0064s0084.1.v1.1"/>
    <property type="gene ID" value="Kaladp0064s0084.v1.1"/>
</dbReference>
<feature type="compositionally biased region" description="Basic and acidic residues" evidence="7">
    <location>
        <begin position="1634"/>
        <end position="1645"/>
    </location>
</feature>
<keyword evidence="3 6" id="KW-0863">Zinc-finger</keyword>
<dbReference type="InterPro" id="IPR056618">
    <property type="entry name" value="Chromo_PTM"/>
</dbReference>
<dbReference type="PANTHER" id="PTHR46508">
    <property type="entry name" value="PHD FINGER FAMILY PROTEIN"/>
    <property type="match status" value="1"/>
</dbReference>
<feature type="region of interest" description="Disordered" evidence="7">
    <location>
        <begin position="784"/>
        <end position="807"/>
    </location>
</feature>
<dbReference type="Pfam" id="PF00628">
    <property type="entry name" value="PHD"/>
    <property type="match status" value="1"/>
</dbReference>
<dbReference type="SUPFAM" id="SSF57903">
    <property type="entry name" value="FYVE/PHD zinc finger"/>
    <property type="match status" value="3"/>
</dbReference>
<evidence type="ECO:0000259" key="9">
    <source>
        <dbReference type="PROSITE" id="PS50827"/>
    </source>
</evidence>
<dbReference type="PANTHER" id="PTHR46508:SF5">
    <property type="entry name" value="PHD-FINGER AND DNA BINDING DOMAIN-CONTAINING PROTEIN"/>
    <property type="match status" value="1"/>
</dbReference>
<dbReference type="OMA" id="IDRHKPW"/>
<dbReference type="InterPro" id="IPR013083">
    <property type="entry name" value="Znf_RING/FYVE/PHD"/>
</dbReference>
<organism evidence="10 11">
    <name type="scientific">Kalanchoe fedtschenkoi</name>
    <name type="common">Lavender scallops</name>
    <name type="synonym">South American air plant</name>
    <dbReference type="NCBI Taxonomy" id="63787"/>
    <lineage>
        <taxon>Eukaryota</taxon>
        <taxon>Viridiplantae</taxon>
        <taxon>Streptophyta</taxon>
        <taxon>Embryophyta</taxon>
        <taxon>Tracheophyta</taxon>
        <taxon>Spermatophyta</taxon>
        <taxon>Magnoliopsida</taxon>
        <taxon>eudicotyledons</taxon>
        <taxon>Gunneridae</taxon>
        <taxon>Pentapetalae</taxon>
        <taxon>Saxifragales</taxon>
        <taxon>Crassulaceae</taxon>
        <taxon>Kalanchoe</taxon>
    </lineage>
</organism>
<evidence type="ECO:0000313" key="10">
    <source>
        <dbReference type="EnsemblPlants" id="Kaladp0064s0084.1.v1.1"/>
    </source>
</evidence>